<accession>A0ABZ2V7H5</accession>
<proteinExistence type="predicted"/>
<evidence type="ECO:0000313" key="2">
    <source>
        <dbReference type="EMBL" id="WZC48479.1"/>
    </source>
</evidence>
<feature type="transmembrane region" description="Helical" evidence="1">
    <location>
        <begin position="35"/>
        <end position="56"/>
    </location>
</feature>
<keyword evidence="1" id="KW-1133">Transmembrane helix</keyword>
<reference evidence="3" key="1">
    <citation type="submission" date="2024-04" db="EMBL/GenBank/DDBJ databases">
        <title>Phylogenomic analyses of a clade within the roseobacter group suggest taxonomic reassignments of species of the genera Aestuariivita, Citreicella, Loktanella, Nautella, Pelagibaca, Ruegeria, Thalassobius, Thiobacimonas and Tropicibacter, and the proposal o.</title>
        <authorList>
            <person name="Jeon C.O."/>
        </authorList>
    </citation>
    <scope>NUCLEOTIDE SEQUENCE [LARGE SCALE GENOMIC DNA]</scope>
    <source>
        <strain evidence="3">BS5-3</strain>
    </source>
</reference>
<dbReference type="Proteomes" id="UP001440612">
    <property type="component" value="Chromosome"/>
</dbReference>
<evidence type="ECO:0000313" key="3">
    <source>
        <dbReference type="Proteomes" id="UP001440612"/>
    </source>
</evidence>
<protein>
    <submittedName>
        <fullName evidence="2">Cobalamin biosynthesis protein CobQ</fullName>
    </submittedName>
</protein>
<keyword evidence="1" id="KW-0472">Membrane</keyword>
<gene>
    <name evidence="2" type="ORF">AABB29_16710</name>
</gene>
<name>A0ABZ2V7H5_9RHOB</name>
<feature type="transmembrane region" description="Helical" evidence="1">
    <location>
        <begin position="76"/>
        <end position="106"/>
    </location>
</feature>
<feature type="transmembrane region" description="Helical" evidence="1">
    <location>
        <begin position="171"/>
        <end position="189"/>
    </location>
</feature>
<keyword evidence="3" id="KW-1185">Reference proteome</keyword>
<evidence type="ECO:0000256" key="1">
    <source>
        <dbReference type="SAM" id="Phobius"/>
    </source>
</evidence>
<keyword evidence="1" id="KW-0812">Transmembrane</keyword>
<dbReference type="RefSeq" id="WP_341366594.1">
    <property type="nucleotide sequence ID" value="NZ_CP150951.2"/>
</dbReference>
<feature type="transmembrane region" description="Helical" evidence="1">
    <location>
        <begin position="139"/>
        <end position="159"/>
    </location>
</feature>
<organism evidence="2 3">
    <name type="scientific">Yoonia phaeophyticola</name>
    <dbReference type="NCBI Taxonomy" id="3137369"/>
    <lineage>
        <taxon>Bacteria</taxon>
        <taxon>Pseudomonadati</taxon>
        <taxon>Pseudomonadota</taxon>
        <taxon>Alphaproteobacteria</taxon>
        <taxon>Rhodobacterales</taxon>
        <taxon>Paracoccaceae</taxon>
        <taxon>Yoonia</taxon>
    </lineage>
</organism>
<sequence>MNTPAHLIFGLTAFGRPARPALTAAALAGALIPDLSLYLMAGWHLWILGTLPEVVFGELYFSQAWQRVFQVDNSMILWGIALALGLMARIPVMIALCGSAMLHLVLDFLMHHDDGRAHFWPATDWIFESPVSYWDGAHFGNIVGPIEVLVALLCCSLLWRRFAGAGMRVLIAALALAELAPMLIFWVMFGGNA</sequence>
<dbReference type="EMBL" id="CP150951">
    <property type="protein sequence ID" value="WZC48479.1"/>
    <property type="molecule type" value="Genomic_DNA"/>
</dbReference>